<dbReference type="Gene3D" id="3.40.190.10">
    <property type="entry name" value="Periplasmic binding protein-like II"/>
    <property type="match status" value="1"/>
</dbReference>
<evidence type="ECO:0000256" key="7">
    <source>
        <dbReference type="ARBA" id="ARBA00023170"/>
    </source>
</evidence>
<keyword evidence="6" id="KW-0472">Membrane</keyword>
<sequence length="147" mass="16587">DPPFVVKTTDGWSGYSVQVFEYLAKTLDLEYEYVEQPNRVYGEMLSDGTWTGIIGQVSSKKVDIGLGPIVKSQERLSVVDFSIPYYESAGLVIVSKREKLNNLPADFFLDFLTLGQALSQSTRSRELVHVTKLIARLNFVPISETYR</sequence>
<keyword evidence="2" id="KW-0813">Transport</keyword>
<feature type="non-terminal residue" evidence="12">
    <location>
        <position position="1"/>
    </location>
</feature>
<evidence type="ECO:0000256" key="6">
    <source>
        <dbReference type="ARBA" id="ARBA00023136"/>
    </source>
</evidence>
<evidence type="ECO:0000313" key="13">
    <source>
        <dbReference type="Proteomes" id="UP000316759"/>
    </source>
</evidence>
<organism evidence="12 13">
    <name type="scientific">Fasciola gigantica</name>
    <name type="common">Giant liver fluke</name>
    <dbReference type="NCBI Taxonomy" id="46835"/>
    <lineage>
        <taxon>Eukaryota</taxon>
        <taxon>Metazoa</taxon>
        <taxon>Spiralia</taxon>
        <taxon>Lophotrochozoa</taxon>
        <taxon>Platyhelminthes</taxon>
        <taxon>Trematoda</taxon>
        <taxon>Digenea</taxon>
        <taxon>Plagiorchiida</taxon>
        <taxon>Echinostomata</taxon>
        <taxon>Echinostomatoidea</taxon>
        <taxon>Fasciolidae</taxon>
        <taxon>Fasciola</taxon>
    </lineage>
</organism>
<dbReference type="SMART" id="SM00918">
    <property type="entry name" value="Lig_chan-Glu_bd"/>
    <property type="match status" value="1"/>
</dbReference>
<keyword evidence="10" id="KW-0407">Ion channel</keyword>
<dbReference type="Pfam" id="PF10613">
    <property type="entry name" value="Lig_chan-Glu_bd"/>
    <property type="match status" value="1"/>
</dbReference>
<dbReference type="OrthoDB" id="9997229at2759"/>
<evidence type="ECO:0000259" key="11">
    <source>
        <dbReference type="SMART" id="SM00918"/>
    </source>
</evidence>
<dbReference type="InterPro" id="IPR015683">
    <property type="entry name" value="Ionotropic_Glu_rcpt"/>
</dbReference>
<keyword evidence="7 12" id="KW-0675">Receptor</keyword>
<keyword evidence="4" id="KW-1133">Transmembrane helix</keyword>
<proteinExistence type="predicted"/>
<dbReference type="SUPFAM" id="SSF53850">
    <property type="entry name" value="Periplasmic binding protein-like II"/>
    <property type="match status" value="1"/>
</dbReference>
<feature type="domain" description="Ionotropic glutamate receptor L-glutamate and glycine-binding" evidence="11">
    <location>
        <begin position="3"/>
        <end position="59"/>
    </location>
</feature>
<dbReference type="PANTHER" id="PTHR18966">
    <property type="entry name" value="IONOTROPIC GLUTAMATE RECEPTOR"/>
    <property type="match status" value="1"/>
</dbReference>
<dbReference type="STRING" id="46835.A0A504YYS8"/>
<evidence type="ECO:0000256" key="4">
    <source>
        <dbReference type="ARBA" id="ARBA00022989"/>
    </source>
</evidence>
<evidence type="ECO:0000256" key="5">
    <source>
        <dbReference type="ARBA" id="ARBA00023065"/>
    </source>
</evidence>
<evidence type="ECO:0000256" key="8">
    <source>
        <dbReference type="ARBA" id="ARBA00023180"/>
    </source>
</evidence>
<name>A0A504YYS8_FASGI</name>
<protein>
    <submittedName>
        <fullName evidence="12">Glutamate receptor ionotropic kainate 4</fullName>
    </submittedName>
</protein>
<dbReference type="GO" id="GO:0016020">
    <property type="term" value="C:membrane"/>
    <property type="evidence" value="ECO:0007669"/>
    <property type="project" value="UniProtKB-SubCell"/>
</dbReference>
<dbReference type="Proteomes" id="UP000316759">
    <property type="component" value="Unassembled WGS sequence"/>
</dbReference>
<keyword evidence="8" id="KW-0325">Glycoprotein</keyword>
<comment type="subcellular location">
    <subcellularLocation>
        <location evidence="1">Membrane</location>
        <topology evidence="1">Multi-pass membrane protein</topology>
    </subcellularLocation>
</comment>
<evidence type="ECO:0000256" key="2">
    <source>
        <dbReference type="ARBA" id="ARBA00022448"/>
    </source>
</evidence>
<dbReference type="AlphaFoldDB" id="A0A504YYS8"/>
<keyword evidence="3" id="KW-0812">Transmembrane</keyword>
<evidence type="ECO:0000256" key="9">
    <source>
        <dbReference type="ARBA" id="ARBA00023286"/>
    </source>
</evidence>
<keyword evidence="13" id="KW-1185">Reference proteome</keyword>
<dbReference type="EMBL" id="SUNJ01003497">
    <property type="protein sequence ID" value="TPP65211.1"/>
    <property type="molecule type" value="Genomic_DNA"/>
</dbReference>
<evidence type="ECO:0000313" key="12">
    <source>
        <dbReference type="EMBL" id="TPP65211.1"/>
    </source>
</evidence>
<evidence type="ECO:0000256" key="3">
    <source>
        <dbReference type="ARBA" id="ARBA00022692"/>
    </source>
</evidence>
<reference evidence="12 13" key="1">
    <citation type="submission" date="2019-04" db="EMBL/GenBank/DDBJ databases">
        <title>Annotation for the trematode Fasciola gigantica.</title>
        <authorList>
            <person name="Choi Y.-J."/>
        </authorList>
    </citation>
    <scope>NUCLEOTIDE SEQUENCE [LARGE SCALE GENOMIC DNA]</scope>
    <source>
        <strain evidence="12">Uganda_cow_1</strain>
    </source>
</reference>
<evidence type="ECO:0000256" key="10">
    <source>
        <dbReference type="ARBA" id="ARBA00023303"/>
    </source>
</evidence>
<accession>A0A504YYS8</accession>
<gene>
    <name evidence="12" type="ORF">FGIG_10984</name>
</gene>
<keyword evidence="9" id="KW-1071">Ligand-gated ion channel</keyword>
<comment type="caution">
    <text evidence="12">The sequence shown here is derived from an EMBL/GenBank/DDBJ whole genome shotgun (WGS) entry which is preliminary data.</text>
</comment>
<dbReference type="GO" id="GO:0015276">
    <property type="term" value="F:ligand-gated monoatomic ion channel activity"/>
    <property type="evidence" value="ECO:0007669"/>
    <property type="project" value="InterPro"/>
</dbReference>
<evidence type="ECO:0000256" key="1">
    <source>
        <dbReference type="ARBA" id="ARBA00004141"/>
    </source>
</evidence>
<keyword evidence="5" id="KW-0406">Ion transport</keyword>
<dbReference type="InterPro" id="IPR019594">
    <property type="entry name" value="Glu/Gly-bd"/>
</dbReference>